<evidence type="ECO:0000313" key="2">
    <source>
        <dbReference type="Proteomes" id="UP000033636"/>
    </source>
</evidence>
<organism evidence="1 2">
    <name type="scientific">Thermoproteus sp. AZ2</name>
    <dbReference type="NCBI Taxonomy" id="1609232"/>
    <lineage>
        <taxon>Archaea</taxon>
        <taxon>Thermoproteota</taxon>
        <taxon>Thermoprotei</taxon>
        <taxon>Thermoproteales</taxon>
        <taxon>Thermoproteaceae</taxon>
        <taxon>Thermoproteus</taxon>
    </lineage>
</organism>
<name>A0ACC6V213_9CREN</name>
<reference evidence="1" key="1">
    <citation type="submission" date="2024-07" db="EMBL/GenBank/DDBJ databases">
        <title>Metagenome and Metagenome-Assembled Genomes of Archaea from a hot spring from the geothermal field of Los Azufres, Mexico.</title>
        <authorList>
            <person name="Marin-Paredes R."/>
            <person name="Martinez-Romero E."/>
            <person name="Servin-Garciduenas L.E."/>
        </authorList>
    </citation>
    <scope>NUCLEOTIDE SEQUENCE</scope>
</reference>
<evidence type="ECO:0000313" key="1">
    <source>
        <dbReference type="EMBL" id="MFB6490983.1"/>
    </source>
</evidence>
<protein>
    <submittedName>
        <fullName evidence="1">Pyridoxal-phosphate dependent enzyme</fullName>
    </submittedName>
</protein>
<proteinExistence type="predicted"/>
<comment type="caution">
    <text evidence="1">The sequence shown here is derived from an EMBL/GenBank/DDBJ whole genome shotgun (WGS) entry which is preliminary data.</text>
</comment>
<accession>A0ACC6V213</accession>
<gene>
    <name evidence="1" type="ORF">TU35_007045</name>
</gene>
<dbReference type="Proteomes" id="UP000033636">
    <property type="component" value="Unassembled WGS sequence"/>
</dbReference>
<sequence>MLECLPRLRKFLSEGRYVVDGASAGCFSPLLLRKVEPGEEVFLEELRPRPRPERVFEGPLDLLLGGLPTPLLKVGERPREAWAKLEWYNPFSRSIKDRTTYALLKSVEGDRLVEVSSGNVAIALAALGAVLGKRVKVYLPSAARYVEPFLELLGAEHEVLDVTMTIEALEHIRSDVAKGAVHTNQFENDANFYMHLRTAAELDWQLGSVGRRPTHIIAGLGTSGHAAALGFYFGVRHGAKLIAVQPKDWIPGLRRVETGSKWIKYVDAEIVDVSFDEALEGVKALARRFGVLAGISSGAVYYQYLRQREEGIYAMVFPDDLFKYAELLAALK</sequence>
<dbReference type="EMBL" id="JZWT02000018">
    <property type="protein sequence ID" value="MFB6490983.1"/>
    <property type="molecule type" value="Genomic_DNA"/>
</dbReference>